<reference evidence="2" key="1">
    <citation type="journal article" date="2019" name="Int. J. Syst. Evol. Microbiol.">
        <title>The Global Catalogue of Microorganisms (GCM) 10K type strain sequencing project: providing services to taxonomists for standard genome sequencing and annotation.</title>
        <authorList>
            <consortium name="The Broad Institute Genomics Platform"/>
            <consortium name="The Broad Institute Genome Sequencing Center for Infectious Disease"/>
            <person name="Wu L."/>
            <person name="Ma J."/>
        </authorList>
    </citation>
    <scope>NUCLEOTIDE SEQUENCE [LARGE SCALE GENOMIC DNA]</scope>
    <source>
        <strain evidence="2">JCM 3338</strain>
    </source>
</reference>
<protein>
    <submittedName>
        <fullName evidence="1">Glycosyltransferase family 4 protein</fullName>
        <ecNumber evidence="1">2.4.-.-</ecNumber>
    </submittedName>
</protein>
<dbReference type="Proteomes" id="UP001597402">
    <property type="component" value="Unassembled WGS sequence"/>
</dbReference>
<dbReference type="Pfam" id="PF13692">
    <property type="entry name" value="Glyco_trans_1_4"/>
    <property type="match status" value="1"/>
</dbReference>
<sequence>MKALQGQGYEITVVTRPNNAVHLQADEDLAGVRVVGYDPPRAFTKLKRNGRGIIAFYYAWQVGVGRLLRRLHKERSFDVVHQYNFHTDWAPHFIKLEDVRVVWGPICHQPMLPPSYVRLERTRGLVREAAKAITKRVFWHLDPNLRRAISATDVILFANSDVPSVFRKSGKVQFQTFGGGLAGQKVSSGDAAGPLRLLHVGRSVSIKGGAVALETVRATRLQGADASLTMVGDGPLRSRLERHAASLGIADHVRFIPWLDQAALRHLYAEADVFLYPSLANQDGVVAEALAAGLPVVGVAGTGTEAMAADAGLWAPRRPHGDLVAGMAEKIATLAEERHAAGEAWSRRRHRAIERSRQLSWGATASAIAKRYAN</sequence>
<keyword evidence="1" id="KW-0328">Glycosyltransferase</keyword>
<evidence type="ECO:0000313" key="2">
    <source>
        <dbReference type="Proteomes" id="UP001597402"/>
    </source>
</evidence>
<dbReference type="RefSeq" id="WP_376877363.1">
    <property type="nucleotide sequence ID" value="NZ_JBHUHP010000014.1"/>
</dbReference>
<proteinExistence type="predicted"/>
<name>A0ABW4XCB8_9ACTN</name>
<dbReference type="SUPFAM" id="SSF53756">
    <property type="entry name" value="UDP-Glycosyltransferase/glycogen phosphorylase"/>
    <property type="match status" value="1"/>
</dbReference>
<keyword evidence="2" id="KW-1185">Reference proteome</keyword>
<gene>
    <name evidence="1" type="ORF">ACFSHS_14525</name>
</gene>
<organism evidence="1 2">
    <name type="scientific">Blastococcus deserti</name>
    <dbReference type="NCBI Taxonomy" id="2259033"/>
    <lineage>
        <taxon>Bacteria</taxon>
        <taxon>Bacillati</taxon>
        <taxon>Actinomycetota</taxon>
        <taxon>Actinomycetes</taxon>
        <taxon>Geodermatophilales</taxon>
        <taxon>Geodermatophilaceae</taxon>
        <taxon>Blastococcus</taxon>
    </lineage>
</organism>
<comment type="caution">
    <text evidence="1">The sequence shown here is derived from an EMBL/GenBank/DDBJ whole genome shotgun (WGS) entry which is preliminary data.</text>
</comment>
<dbReference type="Gene3D" id="3.40.50.2000">
    <property type="entry name" value="Glycogen Phosphorylase B"/>
    <property type="match status" value="2"/>
</dbReference>
<evidence type="ECO:0000313" key="1">
    <source>
        <dbReference type="EMBL" id="MFD2092787.1"/>
    </source>
</evidence>
<dbReference type="PANTHER" id="PTHR45947">
    <property type="entry name" value="SULFOQUINOVOSYL TRANSFERASE SQD2"/>
    <property type="match status" value="1"/>
</dbReference>
<keyword evidence="1" id="KW-0808">Transferase</keyword>
<dbReference type="InterPro" id="IPR050194">
    <property type="entry name" value="Glycosyltransferase_grp1"/>
</dbReference>
<accession>A0ABW4XCB8</accession>
<dbReference type="PANTHER" id="PTHR45947:SF3">
    <property type="entry name" value="SULFOQUINOVOSYL TRANSFERASE SQD2"/>
    <property type="match status" value="1"/>
</dbReference>
<dbReference type="EC" id="2.4.-.-" evidence="1"/>
<dbReference type="CDD" id="cd03801">
    <property type="entry name" value="GT4_PimA-like"/>
    <property type="match status" value="1"/>
</dbReference>
<dbReference type="GO" id="GO:0016757">
    <property type="term" value="F:glycosyltransferase activity"/>
    <property type="evidence" value="ECO:0007669"/>
    <property type="project" value="UniProtKB-KW"/>
</dbReference>
<dbReference type="EMBL" id="JBHUHP010000014">
    <property type="protein sequence ID" value="MFD2092787.1"/>
    <property type="molecule type" value="Genomic_DNA"/>
</dbReference>